<dbReference type="InterPro" id="IPR006149">
    <property type="entry name" value="EB_dom"/>
</dbReference>
<name>A0AAV1Z6H5_9ARAC</name>
<dbReference type="AlphaFoldDB" id="A0AAV1Z6H5"/>
<protein>
    <recommendedName>
        <fullName evidence="2">EB domain-containing protein</fullName>
    </recommendedName>
</protein>
<keyword evidence="1" id="KW-0472">Membrane</keyword>
<evidence type="ECO:0000313" key="4">
    <source>
        <dbReference type="Proteomes" id="UP001497382"/>
    </source>
</evidence>
<keyword evidence="1" id="KW-1133">Transmembrane helix</keyword>
<proteinExistence type="predicted"/>
<sequence>MSSDVYCFHYFSLFILICSGFCIWKSFADEDSSETGLGLGEKCKKTEQCQNVTPNSTCSDGICVCADGFFQIQRINSSSCESDAVDKTDELYVGSPEPPRGRQQQVDPKMIIIMVVLAVMFIGICVALHMFSKKSSN</sequence>
<reference evidence="3 4" key="1">
    <citation type="submission" date="2024-04" db="EMBL/GenBank/DDBJ databases">
        <authorList>
            <person name="Rising A."/>
            <person name="Reimegard J."/>
            <person name="Sonavane S."/>
            <person name="Akerstrom W."/>
            <person name="Nylinder S."/>
            <person name="Hedman E."/>
            <person name="Kallberg Y."/>
        </authorList>
    </citation>
    <scope>NUCLEOTIDE SEQUENCE [LARGE SCALE GENOMIC DNA]</scope>
</reference>
<organism evidence="3 4">
    <name type="scientific">Larinioides sclopetarius</name>
    <dbReference type="NCBI Taxonomy" id="280406"/>
    <lineage>
        <taxon>Eukaryota</taxon>
        <taxon>Metazoa</taxon>
        <taxon>Ecdysozoa</taxon>
        <taxon>Arthropoda</taxon>
        <taxon>Chelicerata</taxon>
        <taxon>Arachnida</taxon>
        <taxon>Araneae</taxon>
        <taxon>Araneomorphae</taxon>
        <taxon>Entelegynae</taxon>
        <taxon>Araneoidea</taxon>
        <taxon>Araneidae</taxon>
        <taxon>Larinioides</taxon>
    </lineage>
</organism>
<dbReference type="EMBL" id="CAXIEN010000026">
    <property type="protein sequence ID" value="CAL1267165.1"/>
    <property type="molecule type" value="Genomic_DNA"/>
</dbReference>
<keyword evidence="1" id="KW-0812">Transmembrane</keyword>
<feature type="domain" description="EB" evidence="2">
    <location>
        <begin position="37"/>
        <end position="73"/>
    </location>
</feature>
<feature type="transmembrane region" description="Helical" evidence="1">
    <location>
        <begin position="7"/>
        <end position="27"/>
    </location>
</feature>
<dbReference type="Proteomes" id="UP001497382">
    <property type="component" value="Unassembled WGS sequence"/>
</dbReference>
<feature type="transmembrane region" description="Helical" evidence="1">
    <location>
        <begin position="110"/>
        <end position="131"/>
    </location>
</feature>
<evidence type="ECO:0000256" key="1">
    <source>
        <dbReference type="SAM" id="Phobius"/>
    </source>
</evidence>
<dbReference type="Pfam" id="PF01683">
    <property type="entry name" value="EB"/>
    <property type="match status" value="1"/>
</dbReference>
<keyword evidence="4" id="KW-1185">Reference proteome</keyword>
<gene>
    <name evidence="3" type="ORF">LARSCL_LOCUS3504</name>
</gene>
<comment type="caution">
    <text evidence="3">The sequence shown here is derived from an EMBL/GenBank/DDBJ whole genome shotgun (WGS) entry which is preliminary data.</text>
</comment>
<evidence type="ECO:0000313" key="3">
    <source>
        <dbReference type="EMBL" id="CAL1267165.1"/>
    </source>
</evidence>
<evidence type="ECO:0000259" key="2">
    <source>
        <dbReference type="Pfam" id="PF01683"/>
    </source>
</evidence>
<accession>A0AAV1Z6H5</accession>